<evidence type="ECO:0000313" key="9">
    <source>
        <dbReference type="RefSeq" id="XP_029309164.1"/>
    </source>
</evidence>
<proteinExistence type="inferred from homology"/>
<dbReference type="RefSeq" id="XP_029309164.1">
    <property type="nucleotide sequence ID" value="XM_029453304.1"/>
</dbReference>
<dbReference type="KEGG" id="cgob:115022335"/>
<feature type="signal peptide" evidence="7">
    <location>
        <begin position="1"/>
        <end position="21"/>
    </location>
</feature>
<dbReference type="PRINTS" id="PR01485">
    <property type="entry name" value="THROMBOPTN"/>
</dbReference>
<evidence type="ECO:0000256" key="6">
    <source>
        <dbReference type="ARBA" id="ARBA00023157"/>
    </source>
</evidence>
<name>A0A6J2RGB7_COTGO</name>
<dbReference type="GO" id="GO:0005125">
    <property type="term" value="F:cytokine activity"/>
    <property type="evidence" value="ECO:0007669"/>
    <property type="project" value="InterPro"/>
</dbReference>
<evidence type="ECO:0000256" key="5">
    <source>
        <dbReference type="ARBA" id="ARBA00022729"/>
    </source>
</evidence>
<dbReference type="PANTHER" id="PTHR10560:SF0">
    <property type="entry name" value="THROMBOPOIETIN"/>
    <property type="match status" value="1"/>
</dbReference>
<evidence type="ECO:0000313" key="8">
    <source>
        <dbReference type="Proteomes" id="UP000504630"/>
    </source>
</evidence>
<reference evidence="9" key="1">
    <citation type="submission" date="2025-08" db="UniProtKB">
        <authorList>
            <consortium name="RefSeq"/>
        </authorList>
    </citation>
    <scope>IDENTIFICATION</scope>
</reference>
<comment type="subcellular location">
    <subcellularLocation>
        <location evidence="1">Secreted</location>
    </subcellularLocation>
</comment>
<keyword evidence="6" id="KW-1015">Disulfide bond</keyword>
<evidence type="ECO:0000256" key="7">
    <source>
        <dbReference type="SAM" id="SignalP"/>
    </source>
</evidence>
<dbReference type="InterPro" id="IPR003978">
    <property type="entry name" value="Thrombopoietin"/>
</dbReference>
<keyword evidence="8" id="KW-1185">Reference proteome</keyword>
<dbReference type="GO" id="GO:0008283">
    <property type="term" value="P:cell population proliferation"/>
    <property type="evidence" value="ECO:0007669"/>
    <property type="project" value="InterPro"/>
</dbReference>
<dbReference type="SUPFAM" id="SSF47266">
    <property type="entry name" value="4-helical cytokines"/>
    <property type="match status" value="1"/>
</dbReference>
<evidence type="ECO:0000256" key="4">
    <source>
        <dbReference type="ARBA" id="ARBA00022702"/>
    </source>
</evidence>
<dbReference type="AlphaFoldDB" id="A0A6J2RGB7"/>
<accession>A0A6J2RGB7</accession>
<feature type="chain" id="PRO_5026921305" evidence="7">
    <location>
        <begin position="22"/>
        <end position="200"/>
    </location>
</feature>
<dbReference type="GeneID" id="115022335"/>
<dbReference type="InterPro" id="IPR001323">
    <property type="entry name" value="EPO_TPO"/>
</dbReference>
<evidence type="ECO:0000256" key="1">
    <source>
        <dbReference type="ARBA" id="ARBA00004613"/>
    </source>
</evidence>
<dbReference type="Pfam" id="PF00758">
    <property type="entry name" value="EPO_TPO"/>
    <property type="match status" value="1"/>
</dbReference>
<dbReference type="InParanoid" id="A0A6J2RGB7"/>
<comment type="similarity">
    <text evidence="2">Belongs to the EPO/TPO family.</text>
</comment>
<keyword evidence="4" id="KW-0372">Hormone</keyword>
<dbReference type="OrthoDB" id="9892121at2759"/>
<dbReference type="CTD" id="7066"/>
<evidence type="ECO:0000256" key="2">
    <source>
        <dbReference type="ARBA" id="ARBA00005782"/>
    </source>
</evidence>
<dbReference type="Gene3D" id="1.20.1250.10">
    <property type="match status" value="1"/>
</dbReference>
<dbReference type="Proteomes" id="UP000504630">
    <property type="component" value="Chromosome 17"/>
</dbReference>
<keyword evidence="5 7" id="KW-0732">Signal</keyword>
<dbReference type="InterPro" id="IPR009079">
    <property type="entry name" value="4_helix_cytokine-like_core"/>
</dbReference>
<dbReference type="PANTHER" id="PTHR10560">
    <property type="entry name" value="THROMBOPOIETIN"/>
    <property type="match status" value="1"/>
</dbReference>
<dbReference type="GO" id="GO:0005179">
    <property type="term" value="F:hormone activity"/>
    <property type="evidence" value="ECO:0007669"/>
    <property type="project" value="UniProtKB-KW"/>
</dbReference>
<gene>
    <name evidence="9" type="primary">thpo</name>
</gene>
<sequence length="200" mass="22073">MALSRLLLLCMVASELLDAETKPIEFVCNKGARRAMNIVAEMESALSECYRLTTLSTPVQLPCTELHVASWENITQQEKRGDIVASLRLLNEGVKVVKAPGLPGCVTSLLQRLENNINNYLLILTHLQLSVSSAHSDKLHANKHKTTHFGDLSGPVLSPTLSCVPRSTQSLSTVLLNYNQLISGKLERFVINLEDRCISH</sequence>
<evidence type="ECO:0000256" key="3">
    <source>
        <dbReference type="ARBA" id="ARBA00022525"/>
    </source>
</evidence>
<organism evidence="8 9">
    <name type="scientific">Cottoperca gobio</name>
    <name type="common">Frogmouth</name>
    <name type="synonym">Aphritis gobio</name>
    <dbReference type="NCBI Taxonomy" id="56716"/>
    <lineage>
        <taxon>Eukaryota</taxon>
        <taxon>Metazoa</taxon>
        <taxon>Chordata</taxon>
        <taxon>Craniata</taxon>
        <taxon>Vertebrata</taxon>
        <taxon>Euteleostomi</taxon>
        <taxon>Actinopterygii</taxon>
        <taxon>Neopterygii</taxon>
        <taxon>Teleostei</taxon>
        <taxon>Neoteleostei</taxon>
        <taxon>Acanthomorphata</taxon>
        <taxon>Eupercaria</taxon>
        <taxon>Perciformes</taxon>
        <taxon>Notothenioidei</taxon>
        <taxon>Bovichtidae</taxon>
        <taxon>Cottoperca</taxon>
    </lineage>
</organism>
<dbReference type="GO" id="GO:0005576">
    <property type="term" value="C:extracellular region"/>
    <property type="evidence" value="ECO:0007669"/>
    <property type="project" value="UniProtKB-SubCell"/>
</dbReference>
<protein>
    <submittedName>
        <fullName evidence="9">Thrombopoietin</fullName>
    </submittedName>
</protein>
<keyword evidence="3" id="KW-0964">Secreted</keyword>